<evidence type="ECO:0000313" key="3">
    <source>
        <dbReference type="EMBL" id="BDW86237.1"/>
    </source>
</evidence>
<dbReference type="Proteomes" id="UP001337723">
    <property type="component" value="Chromosome"/>
</dbReference>
<dbReference type="GO" id="GO:0016491">
    <property type="term" value="F:oxidoreductase activity"/>
    <property type="evidence" value="ECO:0007669"/>
    <property type="project" value="UniProtKB-KW"/>
</dbReference>
<dbReference type="InterPro" id="IPR006076">
    <property type="entry name" value="FAD-dep_OxRdtase"/>
</dbReference>
<dbReference type="Gene3D" id="3.30.9.10">
    <property type="entry name" value="D-Amino Acid Oxidase, subunit A, domain 2"/>
    <property type="match status" value="1"/>
</dbReference>
<dbReference type="SUPFAM" id="SSF51905">
    <property type="entry name" value="FAD/NAD(P)-binding domain"/>
    <property type="match status" value="1"/>
</dbReference>
<dbReference type="GO" id="GO:0005737">
    <property type="term" value="C:cytoplasm"/>
    <property type="evidence" value="ECO:0007669"/>
    <property type="project" value="TreeGrafter"/>
</dbReference>
<keyword evidence="4" id="KW-1185">Reference proteome</keyword>
<dbReference type="Gene3D" id="3.50.50.60">
    <property type="entry name" value="FAD/NAD(P)-binding domain"/>
    <property type="match status" value="1"/>
</dbReference>
<dbReference type="KEGG" id="rmai:MACH21_24140"/>
<protein>
    <submittedName>
        <fullName evidence="3">Glycerol-3-phosphate dehydrogenase</fullName>
    </submittedName>
</protein>
<reference evidence="3 4" key="1">
    <citation type="submission" date="2023-01" db="EMBL/GenBank/DDBJ databases">
        <title>Complete genome sequence of Roseicyclus marinus strain Dej080120_10.</title>
        <authorList>
            <person name="Ueki S."/>
            <person name="Maruyama F."/>
        </authorList>
    </citation>
    <scope>NUCLEOTIDE SEQUENCE [LARGE SCALE GENOMIC DNA]</scope>
    <source>
        <strain evidence="3 4">Dej080120_10</strain>
    </source>
</reference>
<dbReference type="PANTHER" id="PTHR13847">
    <property type="entry name" value="SARCOSINE DEHYDROGENASE-RELATED"/>
    <property type="match status" value="1"/>
</dbReference>
<name>A0AA48H668_9RHOB</name>
<dbReference type="InterPro" id="IPR036188">
    <property type="entry name" value="FAD/NAD-bd_sf"/>
</dbReference>
<dbReference type="EMBL" id="AP027266">
    <property type="protein sequence ID" value="BDW86237.1"/>
    <property type="molecule type" value="Genomic_DNA"/>
</dbReference>
<dbReference type="AlphaFoldDB" id="A0AA48H668"/>
<dbReference type="RefSeq" id="WP_338272160.1">
    <property type="nucleotide sequence ID" value="NZ_AP027266.1"/>
</dbReference>
<sequence length="360" mass="37523">MTHDFLIIGGGIAGLSAGAHLAALGKVLLLEAEPALAYHASGRSAALYEAQYGKPTTIALNLASRADHETLDGGVLSPRGLMLLAGPGEEDLFAHDAGQMGLEVISPAEAAALVPALNPQAITGAAVHDDAWDIDTDRLIQHYARVIRSHGGRVQTGASVTAITRHATGWQVTAAGQTHEARILVNAAGAWADAIAAMAGVAPIGLTPLRRSVARVPAPTGHDVARWPMLLGAGEHWYAKPDAGQMIVSPADEDPVEAPHDAWPEDMRLAEGIASYQHFVTEEVTRLTASWAGLRTFAPDRTLVLGPDPESPGFVWVAGQGGYGFQTAPAAARLVADLVAGRAPVLPEAIVAALSPVRFR</sequence>
<dbReference type="PANTHER" id="PTHR13847:SF287">
    <property type="entry name" value="FAD-DEPENDENT OXIDOREDUCTASE DOMAIN-CONTAINING PROTEIN 1"/>
    <property type="match status" value="1"/>
</dbReference>
<evidence type="ECO:0000313" key="4">
    <source>
        <dbReference type="Proteomes" id="UP001337723"/>
    </source>
</evidence>
<evidence type="ECO:0000256" key="1">
    <source>
        <dbReference type="ARBA" id="ARBA00023002"/>
    </source>
</evidence>
<accession>A0AA48H668</accession>
<keyword evidence="1" id="KW-0560">Oxidoreductase</keyword>
<evidence type="ECO:0000259" key="2">
    <source>
        <dbReference type="Pfam" id="PF01266"/>
    </source>
</evidence>
<gene>
    <name evidence="3" type="ORF">MACH21_24140</name>
</gene>
<dbReference type="Pfam" id="PF01266">
    <property type="entry name" value="DAO"/>
    <property type="match status" value="1"/>
</dbReference>
<organism evidence="3 4">
    <name type="scientific">Roseicyclus marinus</name>
    <dbReference type="NCBI Taxonomy" id="2161673"/>
    <lineage>
        <taxon>Bacteria</taxon>
        <taxon>Pseudomonadati</taxon>
        <taxon>Pseudomonadota</taxon>
        <taxon>Alphaproteobacteria</taxon>
        <taxon>Rhodobacterales</taxon>
        <taxon>Roseobacteraceae</taxon>
        <taxon>Roseicyclus</taxon>
    </lineage>
</organism>
<proteinExistence type="predicted"/>
<feature type="domain" description="FAD dependent oxidoreductase" evidence="2">
    <location>
        <begin position="4"/>
        <end position="338"/>
    </location>
</feature>